<dbReference type="GO" id="GO:0005829">
    <property type="term" value="C:cytosol"/>
    <property type="evidence" value="ECO:0007669"/>
    <property type="project" value="TreeGrafter"/>
</dbReference>
<name>A0A229RUQ4_AMYAL</name>
<dbReference type="Proteomes" id="UP000215563">
    <property type="component" value="Unassembled WGS sequence"/>
</dbReference>
<keyword evidence="1" id="KW-0540">Nuclease</keyword>
<dbReference type="OrthoDB" id="190275at2"/>
<dbReference type="GO" id="GO:0008408">
    <property type="term" value="F:3'-5' exonuclease activity"/>
    <property type="evidence" value="ECO:0007669"/>
    <property type="project" value="TreeGrafter"/>
</dbReference>
<dbReference type="InterPro" id="IPR036420">
    <property type="entry name" value="BRCT_dom_sf"/>
</dbReference>
<sequence>MTSLRGFAVVDTETTGIRPGYRHRIAEIAVVHVDFSGEVTDEWSTLVNPDRDLGPQAIHGIRAAEVRRAPKFEQFAGDVLELFRGRVPVAHNLPFDAMHLRAEFARLDVDLSRYLSGGVCTMRLAGDVFPGMRRSLVECCKAVGVDGVRFHTALGDALATAQLFGRLVEGAPDLASFRLRGLPDVYGDLPSMPQGLVKPVHRQAAGHAEPHFLARLVDRVPREGKPEVDAYLAVLDRALLDRQISVSEADALIDVAHDLGLHKAEVIQLHHGYLRSLAQAAWADGHVSVGERRDLEAVAALLGLVADEVDLVLREEQPTRVERSRSQVVEVNIGGLVLRPGDRIVLTGTMRRQRGELTAEALALGLQVISSVSRKTRVVAAADPDSLSGKAKDARALGVPVVTEDAFVRALDAMKR</sequence>
<evidence type="ECO:0000313" key="4">
    <source>
        <dbReference type="Proteomes" id="UP000215563"/>
    </source>
</evidence>
<dbReference type="Pfam" id="PF00929">
    <property type="entry name" value="RNase_T"/>
    <property type="match status" value="1"/>
</dbReference>
<dbReference type="SUPFAM" id="SSF158682">
    <property type="entry name" value="TerB-like"/>
    <property type="match status" value="1"/>
</dbReference>
<dbReference type="Gene3D" id="3.40.50.10190">
    <property type="entry name" value="BRCT domain"/>
    <property type="match status" value="1"/>
</dbReference>
<dbReference type="InterPro" id="IPR029024">
    <property type="entry name" value="TerB-like"/>
</dbReference>
<reference evidence="3 4" key="1">
    <citation type="submission" date="2017-07" db="EMBL/GenBank/DDBJ databases">
        <title>Amycolatopsis alba DSM 44262 Genome sequencing and assembly.</title>
        <authorList>
            <person name="Kaur N."/>
            <person name="Mayilraj S."/>
        </authorList>
    </citation>
    <scope>NUCLEOTIDE SEQUENCE [LARGE SCALE GENOMIC DNA]</scope>
    <source>
        <strain evidence="3 4">DSM 44262</strain>
    </source>
</reference>
<dbReference type="SUPFAM" id="SSF52113">
    <property type="entry name" value="BRCT domain"/>
    <property type="match status" value="1"/>
</dbReference>
<dbReference type="AlphaFoldDB" id="A0A229RUQ4"/>
<dbReference type="GO" id="GO:0003676">
    <property type="term" value="F:nucleic acid binding"/>
    <property type="evidence" value="ECO:0007669"/>
    <property type="project" value="InterPro"/>
</dbReference>
<dbReference type="EMBL" id="NMQU01000041">
    <property type="protein sequence ID" value="OXM50417.1"/>
    <property type="molecule type" value="Genomic_DNA"/>
</dbReference>
<dbReference type="PANTHER" id="PTHR30231:SF41">
    <property type="entry name" value="DNA POLYMERASE III SUBUNIT EPSILON"/>
    <property type="match status" value="1"/>
</dbReference>
<comment type="caution">
    <text evidence="3">The sequence shown here is derived from an EMBL/GenBank/DDBJ whole genome shotgun (WGS) entry which is preliminary data.</text>
</comment>
<feature type="domain" description="Exonuclease" evidence="2">
    <location>
        <begin position="6"/>
        <end position="173"/>
    </location>
</feature>
<proteinExistence type="predicted"/>
<gene>
    <name evidence="3" type="ORF">CFP75_16105</name>
</gene>
<dbReference type="SMART" id="SM00479">
    <property type="entry name" value="EXOIII"/>
    <property type="match status" value="1"/>
</dbReference>
<evidence type="ECO:0000313" key="3">
    <source>
        <dbReference type="EMBL" id="OXM50417.1"/>
    </source>
</evidence>
<dbReference type="FunFam" id="3.30.420.10:FF:000045">
    <property type="entry name" value="3'-5' exonuclease DinG"/>
    <property type="match status" value="1"/>
</dbReference>
<dbReference type="InterPro" id="IPR036397">
    <property type="entry name" value="RNaseH_sf"/>
</dbReference>
<dbReference type="PANTHER" id="PTHR30231">
    <property type="entry name" value="DNA POLYMERASE III SUBUNIT EPSILON"/>
    <property type="match status" value="1"/>
</dbReference>
<keyword evidence="4" id="KW-1185">Reference proteome</keyword>
<organism evidence="3 4">
    <name type="scientific">Amycolatopsis alba DSM 44262</name>
    <dbReference type="NCBI Taxonomy" id="1125972"/>
    <lineage>
        <taxon>Bacteria</taxon>
        <taxon>Bacillati</taxon>
        <taxon>Actinomycetota</taxon>
        <taxon>Actinomycetes</taxon>
        <taxon>Pseudonocardiales</taxon>
        <taxon>Pseudonocardiaceae</taxon>
        <taxon>Amycolatopsis</taxon>
    </lineage>
</organism>
<evidence type="ECO:0000259" key="2">
    <source>
        <dbReference type="SMART" id="SM00479"/>
    </source>
</evidence>
<dbReference type="InterPro" id="IPR013520">
    <property type="entry name" value="Ribonucl_H"/>
</dbReference>
<keyword evidence="1" id="KW-0378">Hydrolase</keyword>
<dbReference type="SUPFAM" id="SSF53098">
    <property type="entry name" value="Ribonuclease H-like"/>
    <property type="match status" value="1"/>
</dbReference>
<dbReference type="GO" id="GO:0045004">
    <property type="term" value="P:DNA replication proofreading"/>
    <property type="evidence" value="ECO:0007669"/>
    <property type="project" value="TreeGrafter"/>
</dbReference>
<dbReference type="InterPro" id="IPR012337">
    <property type="entry name" value="RNaseH-like_sf"/>
</dbReference>
<dbReference type="RefSeq" id="WP_020636607.1">
    <property type="nucleotide sequence ID" value="NZ_KB913032.1"/>
</dbReference>
<dbReference type="CDD" id="cd06127">
    <property type="entry name" value="DEDDh"/>
    <property type="match status" value="1"/>
</dbReference>
<evidence type="ECO:0000256" key="1">
    <source>
        <dbReference type="ARBA" id="ARBA00022839"/>
    </source>
</evidence>
<dbReference type="Gene3D" id="3.30.420.10">
    <property type="entry name" value="Ribonuclease H-like superfamily/Ribonuclease H"/>
    <property type="match status" value="1"/>
</dbReference>
<protein>
    <recommendedName>
        <fullName evidence="2">Exonuclease domain-containing protein</fullName>
    </recommendedName>
</protein>
<accession>A0A229RUQ4</accession>
<keyword evidence="1" id="KW-0269">Exonuclease</keyword>